<protein>
    <recommendedName>
        <fullName evidence="1">Flavin-dependent thymidylate synthase</fullName>
        <shortName evidence="1">FDTS</shortName>
        <ecNumber evidence="1">2.1.1.148</ecNumber>
    </recommendedName>
    <alternativeName>
        <fullName evidence="1">FAD-dependent thymidylate synthase</fullName>
    </alternativeName>
    <alternativeName>
        <fullName evidence="1">Thymidylate synthase ThyX</fullName>
        <shortName evidence="1">TS</shortName>
        <shortName evidence="1">TSase</shortName>
    </alternativeName>
</protein>
<dbReference type="InterPro" id="IPR003669">
    <property type="entry name" value="Thymidylate_synthase_ThyX"/>
</dbReference>
<dbReference type="PANTHER" id="PTHR34934:SF1">
    <property type="entry name" value="FLAVIN-DEPENDENT THYMIDYLATE SYNTHASE"/>
    <property type="match status" value="1"/>
</dbReference>
<dbReference type="AlphaFoldDB" id="A0A518B6F0"/>
<dbReference type="Gene3D" id="6.10.140.450">
    <property type="match status" value="1"/>
</dbReference>
<dbReference type="NCBIfam" id="TIGR02170">
    <property type="entry name" value="thyX"/>
    <property type="match status" value="1"/>
</dbReference>
<comment type="subunit">
    <text evidence="1">Homotetramer.</text>
</comment>
<evidence type="ECO:0000313" key="2">
    <source>
        <dbReference type="EMBL" id="QDU62554.1"/>
    </source>
</evidence>
<name>A0A518B6F0_9BACT</name>
<dbReference type="HAMAP" id="MF_01408">
    <property type="entry name" value="ThyX"/>
    <property type="match status" value="1"/>
</dbReference>
<reference evidence="2 3" key="1">
    <citation type="submission" date="2019-02" db="EMBL/GenBank/DDBJ databases">
        <title>Deep-cultivation of Planctomycetes and their phenomic and genomic characterization uncovers novel biology.</title>
        <authorList>
            <person name="Wiegand S."/>
            <person name="Jogler M."/>
            <person name="Boedeker C."/>
            <person name="Pinto D."/>
            <person name="Vollmers J."/>
            <person name="Rivas-Marin E."/>
            <person name="Kohn T."/>
            <person name="Peeters S.H."/>
            <person name="Heuer A."/>
            <person name="Rast P."/>
            <person name="Oberbeckmann S."/>
            <person name="Bunk B."/>
            <person name="Jeske O."/>
            <person name="Meyerdierks A."/>
            <person name="Storesund J.E."/>
            <person name="Kallscheuer N."/>
            <person name="Luecker S."/>
            <person name="Lage O.M."/>
            <person name="Pohl T."/>
            <person name="Merkel B.J."/>
            <person name="Hornburger P."/>
            <person name="Mueller R.-W."/>
            <person name="Bruemmer F."/>
            <person name="Labrenz M."/>
            <person name="Spormann A.M."/>
            <person name="Op den Camp H."/>
            <person name="Overmann J."/>
            <person name="Amann R."/>
            <person name="Jetten M.S.M."/>
            <person name="Mascher T."/>
            <person name="Medema M.H."/>
            <person name="Devos D.P."/>
            <person name="Kaster A.-K."/>
            <person name="Ovreas L."/>
            <person name="Rohde M."/>
            <person name="Galperin M.Y."/>
            <person name="Jogler C."/>
        </authorList>
    </citation>
    <scope>NUCLEOTIDE SEQUENCE [LARGE SCALE GENOMIC DNA]</scope>
    <source>
        <strain evidence="2 3">Pan216</strain>
    </source>
</reference>
<comment type="function">
    <text evidence="1">Catalyzes the reductive methylation of 2'-deoxyuridine-5'-monophosphate (dUMP) to 2'-deoxythymidine-5'-monophosphate (dTMP) while utilizing 5,10-methylenetetrahydrofolate (mTHF) as the methyl donor, and NADPH and FADH(2) as the reductant.</text>
</comment>
<feature type="binding site" description="in other chain" evidence="1">
    <location>
        <position position="191"/>
    </location>
    <ligand>
        <name>dUMP</name>
        <dbReference type="ChEBI" id="CHEBI:246422"/>
        <note>ligand shared between dimeric partners</note>
    </ligand>
</feature>
<feature type="binding site" evidence="1">
    <location>
        <begin position="113"/>
        <end position="115"/>
    </location>
    <ligand>
        <name>FAD</name>
        <dbReference type="ChEBI" id="CHEBI:57692"/>
        <note>ligand shared between neighboring subunits</note>
    </ligand>
</feature>
<evidence type="ECO:0000256" key="1">
    <source>
        <dbReference type="HAMAP-Rule" id="MF_01408"/>
    </source>
</evidence>
<dbReference type="GO" id="GO:0050797">
    <property type="term" value="F:thymidylate synthase (FAD) activity"/>
    <property type="evidence" value="ECO:0007669"/>
    <property type="project" value="UniProtKB-UniRule"/>
</dbReference>
<comment type="similarity">
    <text evidence="1">Belongs to the thymidylate synthase ThyX family.</text>
</comment>
<dbReference type="GO" id="GO:0006235">
    <property type="term" value="P:dTTP biosynthetic process"/>
    <property type="evidence" value="ECO:0007669"/>
    <property type="project" value="UniProtKB-UniRule"/>
</dbReference>
<feature type="binding site" evidence="1">
    <location>
        <position position="218"/>
    </location>
    <ligand>
        <name>dUMP</name>
        <dbReference type="ChEBI" id="CHEBI:246422"/>
        <note>ligand shared between dimeric partners</note>
    </ligand>
</feature>
<feature type="binding site" evidence="1">
    <location>
        <begin position="207"/>
        <end position="209"/>
    </location>
    <ligand>
        <name>FAD</name>
        <dbReference type="ChEBI" id="CHEBI:57692"/>
        <note>ligand shared between neighboring subunits</note>
    </ligand>
</feature>
<dbReference type="CDD" id="cd20175">
    <property type="entry name" value="ThyX"/>
    <property type="match status" value="1"/>
</dbReference>
<dbReference type="Pfam" id="PF02511">
    <property type="entry name" value="Thy1"/>
    <property type="match status" value="1"/>
</dbReference>
<dbReference type="GO" id="GO:0070402">
    <property type="term" value="F:NADPH binding"/>
    <property type="evidence" value="ECO:0007669"/>
    <property type="project" value="TreeGrafter"/>
</dbReference>
<gene>
    <name evidence="1 2" type="primary">thyX</name>
    <name evidence="2" type="ORF">Pan216_34210</name>
</gene>
<dbReference type="UniPathway" id="UPA00575"/>
<dbReference type="InterPro" id="IPR036098">
    <property type="entry name" value="Thymidylate_synthase_ThyX_sf"/>
</dbReference>
<keyword evidence="1 2" id="KW-0489">Methyltransferase</keyword>
<dbReference type="Gene3D" id="3.30.1360.170">
    <property type="match status" value="1"/>
</dbReference>
<keyword evidence="1 2" id="KW-0808">Transferase</keyword>
<dbReference type="GO" id="GO:0032259">
    <property type="term" value="P:methylation"/>
    <property type="evidence" value="ECO:0007669"/>
    <property type="project" value="UniProtKB-KW"/>
</dbReference>
<dbReference type="EC" id="2.1.1.148" evidence="1"/>
<dbReference type="Proteomes" id="UP000317093">
    <property type="component" value="Chromosome"/>
</dbReference>
<sequence length="268" mass="29942">MGMTPSPTASPDVSVVREPSVYLVGSQMVHESSIDQFLEDHGITWSTDTQVGGERLSEAAGRVCYMSFGKGRKTNEEYLGHIIGVGHGSVLEHAVWNFIITGVSRSFTHELIRHRAGFAYSQLSQRYVDESTADYVEPDIIAEDPELHALWLEAVTKCQDVYRRLVDGLAAKLEEHPDRTLRRKIARQAARSVLPNACETKIFVSANARALRHFIELRGNEHADTEIRAVAIKVLKLMQEAAPSMFGDYVIRNHDDGTEIAETPNRKV</sequence>
<proteinExistence type="inferred from homology"/>
<dbReference type="PROSITE" id="PS51331">
    <property type="entry name" value="THYX"/>
    <property type="match status" value="1"/>
</dbReference>
<dbReference type="SUPFAM" id="SSF69796">
    <property type="entry name" value="Thymidylate synthase-complementing protein Thy1"/>
    <property type="match status" value="1"/>
</dbReference>
<dbReference type="PANTHER" id="PTHR34934">
    <property type="entry name" value="FLAVIN-DEPENDENT THYMIDYLATE SYNTHASE"/>
    <property type="match status" value="1"/>
</dbReference>
<dbReference type="Gene3D" id="3.30.70.3180">
    <property type="match status" value="1"/>
</dbReference>
<feature type="binding site" evidence="1">
    <location>
        <position position="122"/>
    </location>
    <ligand>
        <name>FAD</name>
        <dbReference type="ChEBI" id="CHEBI:57692"/>
        <note>ligand shared between neighboring subunits</note>
    </ligand>
</feature>
<dbReference type="KEGG" id="knv:Pan216_34210"/>
<keyword evidence="1" id="KW-0521">NADP</keyword>
<comment type="catalytic activity">
    <reaction evidence="1">
        <text>dUMP + (6R)-5,10-methylene-5,6,7,8-tetrahydrofolate + NADPH + H(+) = dTMP + (6S)-5,6,7,8-tetrahydrofolate + NADP(+)</text>
        <dbReference type="Rhea" id="RHEA:29043"/>
        <dbReference type="ChEBI" id="CHEBI:15378"/>
        <dbReference type="ChEBI" id="CHEBI:15636"/>
        <dbReference type="ChEBI" id="CHEBI:57453"/>
        <dbReference type="ChEBI" id="CHEBI:57783"/>
        <dbReference type="ChEBI" id="CHEBI:58349"/>
        <dbReference type="ChEBI" id="CHEBI:63528"/>
        <dbReference type="ChEBI" id="CHEBI:246422"/>
        <dbReference type="EC" id="2.1.1.148"/>
    </reaction>
</comment>
<feature type="binding site" evidence="1">
    <location>
        <begin position="110"/>
        <end position="113"/>
    </location>
    <ligand>
        <name>dUMP</name>
        <dbReference type="ChEBI" id="CHEBI:246422"/>
        <note>ligand shared between dimeric partners</note>
    </ligand>
</feature>
<feature type="binding site" evidence="1">
    <location>
        <position position="89"/>
    </location>
    <ligand>
        <name>FAD</name>
        <dbReference type="ChEBI" id="CHEBI:57692"/>
        <note>ligand shared between neighboring subunits</note>
    </ligand>
</feature>
<dbReference type="GO" id="GO:0004799">
    <property type="term" value="F:thymidylate synthase activity"/>
    <property type="evidence" value="ECO:0007669"/>
    <property type="project" value="TreeGrafter"/>
</dbReference>
<keyword evidence="1" id="KW-0274">FAD</keyword>
<comment type="cofactor">
    <cofactor evidence="1">
        <name>FAD</name>
        <dbReference type="ChEBI" id="CHEBI:57692"/>
    </cofactor>
    <text evidence="1">Binds 4 FAD per tetramer. Each FAD binding site is formed by three monomers.</text>
</comment>
<dbReference type="GO" id="GO:0006231">
    <property type="term" value="P:dTMP biosynthetic process"/>
    <property type="evidence" value="ECO:0007669"/>
    <property type="project" value="UniProtKB-UniRule"/>
</dbReference>
<keyword evidence="1" id="KW-0545">Nucleotide biosynthesis</keyword>
<keyword evidence="3" id="KW-1185">Reference proteome</keyword>
<feature type="binding site" evidence="1">
    <location>
        <position position="213"/>
    </location>
    <ligand>
        <name>FAD</name>
        <dbReference type="ChEBI" id="CHEBI:57692"/>
        <note>ligand shared between neighboring subunits</note>
    </ligand>
</feature>
<organism evidence="2 3">
    <name type="scientific">Kolteria novifilia</name>
    <dbReference type="NCBI Taxonomy" id="2527975"/>
    <lineage>
        <taxon>Bacteria</taxon>
        <taxon>Pseudomonadati</taxon>
        <taxon>Planctomycetota</taxon>
        <taxon>Planctomycetia</taxon>
        <taxon>Kolteriales</taxon>
        <taxon>Kolteriaceae</taxon>
        <taxon>Kolteria</taxon>
    </lineage>
</organism>
<dbReference type="EMBL" id="CP036279">
    <property type="protein sequence ID" value="QDU62554.1"/>
    <property type="molecule type" value="Genomic_DNA"/>
</dbReference>
<feature type="binding site" description="in other chain" evidence="1">
    <location>
        <begin position="122"/>
        <end position="126"/>
    </location>
    <ligand>
        <name>dUMP</name>
        <dbReference type="ChEBI" id="CHEBI:246422"/>
        <note>ligand shared between dimeric partners</note>
    </ligand>
</feature>
<evidence type="ECO:0000313" key="3">
    <source>
        <dbReference type="Proteomes" id="UP000317093"/>
    </source>
</evidence>
<comment type="pathway">
    <text evidence="1">Pyrimidine metabolism; dTTP biosynthesis.</text>
</comment>
<dbReference type="GO" id="GO:0050660">
    <property type="term" value="F:flavin adenine dinucleotide binding"/>
    <property type="evidence" value="ECO:0007669"/>
    <property type="project" value="UniProtKB-UniRule"/>
</dbReference>
<keyword evidence="1" id="KW-0285">Flavoprotein</keyword>
<feature type="active site" description="Involved in ionization of N3 of dUMP, leading to its activation" evidence="1">
    <location>
        <position position="218"/>
    </location>
</feature>
<accession>A0A518B6F0</accession>